<evidence type="ECO:0000256" key="1">
    <source>
        <dbReference type="ARBA" id="ARBA00006620"/>
    </source>
</evidence>
<keyword evidence="4" id="KW-0255">Endonuclease</keyword>
<proteinExistence type="inferred from homology"/>
<organism evidence="8 9">
    <name type="scientific">Brachyspira aalborgi</name>
    <dbReference type="NCBI Taxonomy" id="29522"/>
    <lineage>
        <taxon>Bacteria</taxon>
        <taxon>Pseudomonadati</taxon>
        <taxon>Spirochaetota</taxon>
        <taxon>Spirochaetia</taxon>
        <taxon>Brachyspirales</taxon>
        <taxon>Brachyspiraceae</taxon>
        <taxon>Brachyspira</taxon>
    </lineage>
</organism>
<dbReference type="GO" id="GO:0003729">
    <property type="term" value="F:mRNA binding"/>
    <property type="evidence" value="ECO:0007669"/>
    <property type="project" value="InterPro"/>
</dbReference>
<keyword evidence="7" id="KW-0346">Stress response</keyword>
<dbReference type="Gene3D" id="3.30.920.30">
    <property type="entry name" value="Hypothetical protein"/>
    <property type="match status" value="1"/>
</dbReference>
<evidence type="ECO:0000256" key="3">
    <source>
        <dbReference type="ARBA" id="ARBA00022722"/>
    </source>
</evidence>
<dbReference type="Pfam" id="PF07927">
    <property type="entry name" value="HicA_toxin"/>
    <property type="match status" value="1"/>
</dbReference>
<gene>
    <name evidence="8" type="ORF">EPJ69_07990</name>
</gene>
<keyword evidence="3" id="KW-0540">Nuclease</keyword>
<protein>
    <submittedName>
        <fullName evidence="8">Type II toxin-antitoxin system HicA family toxin</fullName>
    </submittedName>
</protein>
<evidence type="ECO:0000256" key="2">
    <source>
        <dbReference type="ARBA" id="ARBA00022649"/>
    </source>
</evidence>
<name>A0A5C8E4Z0_9SPIR</name>
<evidence type="ECO:0000256" key="7">
    <source>
        <dbReference type="ARBA" id="ARBA00023016"/>
    </source>
</evidence>
<comment type="caution">
    <text evidence="8">The sequence shown here is derived from an EMBL/GenBank/DDBJ whole genome shotgun (WGS) entry which is preliminary data.</text>
</comment>
<evidence type="ECO:0000313" key="8">
    <source>
        <dbReference type="EMBL" id="TXJ31562.1"/>
    </source>
</evidence>
<accession>A0A5C8E4Z0</accession>
<dbReference type="InterPro" id="IPR012933">
    <property type="entry name" value="HicA_mRNA_interferase"/>
</dbReference>
<dbReference type="AlphaFoldDB" id="A0A5C8E4Z0"/>
<evidence type="ECO:0000256" key="6">
    <source>
        <dbReference type="ARBA" id="ARBA00022884"/>
    </source>
</evidence>
<dbReference type="GO" id="GO:0016787">
    <property type="term" value="F:hydrolase activity"/>
    <property type="evidence" value="ECO:0007669"/>
    <property type="project" value="UniProtKB-KW"/>
</dbReference>
<dbReference type="Proteomes" id="UP000324707">
    <property type="component" value="Unassembled WGS sequence"/>
</dbReference>
<evidence type="ECO:0000313" key="9">
    <source>
        <dbReference type="Proteomes" id="UP000324707"/>
    </source>
</evidence>
<dbReference type="EMBL" id="SAXX01000021">
    <property type="protein sequence ID" value="TXJ31562.1"/>
    <property type="molecule type" value="Genomic_DNA"/>
</dbReference>
<dbReference type="GO" id="GO:0004519">
    <property type="term" value="F:endonuclease activity"/>
    <property type="evidence" value="ECO:0007669"/>
    <property type="project" value="UniProtKB-KW"/>
</dbReference>
<dbReference type="SUPFAM" id="SSF54786">
    <property type="entry name" value="YcfA/nrd intein domain"/>
    <property type="match status" value="1"/>
</dbReference>
<comment type="similarity">
    <text evidence="1">Belongs to the HicA mRNA interferase family.</text>
</comment>
<keyword evidence="5" id="KW-0378">Hydrolase</keyword>
<keyword evidence="2" id="KW-1277">Toxin-antitoxin system</keyword>
<sequence>MNKKEIINKLKNNNKNVKYADFCSILKYFGFVCKRQRGSHKLYYRLGVKELLNIQNVNGEVKPYQIKQFLNIIKKYNLEE</sequence>
<dbReference type="RefSeq" id="WP_147736913.1">
    <property type="nucleotide sequence ID" value="NZ_SAXX01000021.1"/>
</dbReference>
<dbReference type="InterPro" id="IPR038570">
    <property type="entry name" value="HicA_sf"/>
</dbReference>
<keyword evidence="6" id="KW-0694">RNA-binding</keyword>
<evidence type="ECO:0000256" key="4">
    <source>
        <dbReference type="ARBA" id="ARBA00022759"/>
    </source>
</evidence>
<evidence type="ECO:0000256" key="5">
    <source>
        <dbReference type="ARBA" id="ARBA00022801"/>
    </source>
</evidence>
<reference evidence="8 9" key="1">
    <citation type="journal article" date="1992" name="Lakartidningen">
        <title>[Penicillin V and not amoxicillin is the first choice preparation in acute otitis].</title>
        <authorList>
            <person name="Kamme C."/>
            <person name="Lundgren K."/>
            <person name="Prellner K."/>
        </authorList>
    </citation>
    <scope>NUCLEOTIDE SEQUENCE [LARGE SCALE GENOMIC DNA]</scope>
    <source>
        <strain evidence="8 9">PC5538III-lc</strain>
    </source>
</reference>